<proteinExistence type="predicted"/>
<reference evidence="2 3" key="1">
    <citation type="journal article" date="2023" name="Int. J. Mol. Sci.">
        <title>De Novo Assembly and Annotation of 11 Diverse Shrub Willow (Salix) Genomes Reveals Novel Gene Organization in Sex-Linked Regions.</title>
        <authorList>
            <person name="Hyden B."/>
            <person name="Feng K."/>
            <person name="Yates T.B."/>
            <person name="Jawdy S."/>
            <person name="Cereghino C."/>
            <person name="Smart L.B."/>
            <person name="Muchero W."/>
        </authorList>
    </citation>
    <scope>NUCLEOTIDE SEQUENCE [LARGE SCALE GENOMIC DNA]</scope>
    <source>
        <tissue evidence="2">Shoot tip</tissue>
    </source>
</reference>
<feature type="transmembrane region" description="Helical" evidence="1">
    <location>
        <begin position="85"/>
        <end position="103"/>
    </location>
</feature>
<evidence type="ECO:0000313" key="3">
    <source>
        <dbReference type="Proteomes" id="UP001162972"/>
    </source>
</evidence>
<dbReference type="Proteomes" id="UP001162972">
    <property type="component" value="Chromosome 14"/>
</dbReference>
<evidence type="ECO:0000313" key="2">
    <source>
        <dbReference type="EMBL" id="KAJ6400427.1"/>
    </source>
</evidence>
<organism evidence="2 3">
    <name type="scientific">Salix udensis</name>
    <dbReference type="NCBI Taxonomy" id="889485"/>
    <lineage>
        <taxon>Eukaryota</taxon>
        <taxon>Viridiplantae</taxon>
        <taxon>Streptophyta</taxon>
        <taxon>Embryophyta</taxon>
        <taxon>Tracheophyta</taxon>
        <taxon>Spermatophyta</taxon>
        <taxon>Magnoliopsida</taxon>
        <taxon>eudicotyledons</taxon>
        <taxon>Gunneridae</taxon>
        <taxon>Pentapetalae</taxon>
        <taxon>rosids</taxon>
        <taxon>fabids</taxon>
        <taxon>Malpighiales</taxon>
        <taxon>Salicaceae</taxon>
        <taxon>Saliceae</taxon>
        <taxon>Salix</taxon>
    </lineage>
</organism>
<keyword evidence="1" id="KW-0472">Membrane</keyword>
<dbReference type="EMBL" id="JAPFFJ010000019">
    <property type="protein sequence ID" value="KAJ6400427.1"/>
    <property type="molecule type" value="Genomic_DNA"/>
</dbReference>
<protein>
    <submittedName>
        <fullName evidence="2">Uncharacterized protein</fullName>
    </submittedName>
</protein>
<keyword evidence="1" id="KW-1133">Transmembrane helix</keyword>
<dbReference type="AlphaFoldDB" id="A0AAD6J979"/>
<accession>A0AAD6J979</accession>
<evidence type="ECO:0000256" key="1">
    <source>
        <dbReference type="SAM" id="Phobius"/>
    </source>
</evidence>
<comment type="caution">
    <text evidence="2">The sequence shown here is derived from an EMBL/GenBank/DDBJ whole genome shotgun (WGS) entry which is preliminary data.</text>
</comment>
<feature type="transmembrane region" description="Helical" evidence="1">
    <location>
        <begin position="48"/>
        <end position="78"/>
    </location>
</feature>
<sequence>MADSNFTCMPFLLISDKPCCRLISSDTEKPVSEELFPPSLVNLFHESLYFLLQFIIVFFIFTILITFCIKNITIFIIFDISTRNFLLVVNSFLYIIIAIKQYYSSDHLPHRDHCQCYHKPQLLVLFRPFRTLKEEG</sequence>
<keyword evidence="1" id="KW-0812">Transmembrane</keyword>
<name>A0AAD6J979_9ROSI</name>
<keyword evidence="3" id="KW-1185">Reference proteome</keyword>
<gene>
    <name evidence="2" type="ORF">OIU84_015968</name>
</gene>